<dbReference type="Proteomes" id="UP000885748">
    <property type="component" value="Unassembled WGS sequence"/>
</dbReference>
<gene>
    <name evidence="4" type="ORF">ENI00_03965</name>
</gene>
<dbReference type="PANTHER" id="PTHR30469:SF15">
    <property type="entry name" value="HLYD FAMILY OF SECRETION PROTEINS"/>
    <property type="match status" value="1"/>
</dbReference>
<dbReference type="InterPro" id="IPR058637">
    <property type="entry name" value="YknX-like_C"/>
</dbReference>
<dbReference type="RefSeq" id="WP_304099118.1">
    <property type="nucleotide sequence ID" value="NZ_DRGY01000033.1"/>
</dbReference>
<keyword evidence="2" id="KW-0175">Coiled coil</keyword>
<organism evidence="4">
    <name type="scientific">Marinobacter antarcticus</name>
    <dbReference type="NCBI Taxonomy" id="564117"/>
    <lineage>
        <taxon>Bacteria</taxon>
        <taxon>Pseudomonadati</taxon>
        <taxon>Pseudomonadota</taxon>
        <taxon>Gammaproteobacteria</taxon>
        <taxon>Pseudomonadales</taxon>
        <taxon>Marinobacteraceae</taxon>
        <taxon>Marinobacter</taxon>
    </lineage>
</organism>
<dbReference type="Pfam" id="PF25989">
    <property type="entry name" value="YknX_C"/>
    <property type="match status" value="1"/>
</dbReference>
<dbReference type="AlphaFoldDB" id="A0A831VUB1"/>
<evidence type="ECO:0000313" key="4">
    <source>
        <dbReference type="EMBL" id="HEA51478.1"/>
    </source>
</evidence>
<dbReference type="InterPro" id="IPR006143">
    <property type="entry name" value="RND_pump_MFP"/>
</dbReference>
<dbReference type="Gene3D" id="2.40.420.20">
    <property type="match status" value="1"/>
</dbReference>
<comment type="caution">
    <text evidence="4">The sequence shown here is derived from an EMBL/GenBank/DDBJ whole genome shotgun (WGS) entry which is preliminary data.</text>
</comment>
<dbReference type="Gene3D" id="1.10.287.470">
    <property type="entry name" value="Helix hairpin bin"/>
    <property type="match status" value="1"/>
</dbReference>
<dbReference type="SUPFAM" id="SSF111369">
    <property type="entry name" value="HlyD-like secretion proteins"/>
    <property type="match status" value="1"/>
</dbReference>
<sequence>MTQFRIPFRNLVALVLLLVGGLFLSGCDAAGAPETPSEQAVSVRVSGVTGGQAQEITLRFSGIVRSTQRATLTFQVGGALKERAVELGEKVAAGDVLARVYNPALEPARDSAGARLDELNTQYDQAKREWERSTRLRKSGVISEQNLEQIAASRDALKASVATARAELVEASQMLQESLLRAPFAGRVEALLVEKDEFVAAGQPVIRLSSTKGKEVEIRVPAYLLAHVSVGQEVPVWSVQNRNDAPVIGSVVEIAQAGAIRGELHSILVSLPVKTLEPGEPVEVGITPIHQSAITVPLLSVVRNAGGITVFRVRNGVARRVPIDVERVVGERVVVRAGELKPGDQVVYAGITRLVDGDAVEVR</sequence>
<accession>A0A831VUB1</accession>
<dbReference type="GO" id="GO:0015562">
    <property type="term" value="F:efflux transmembrane transporter activity"/>
    <property type="evidence" value="ECO:0007669"/>
    <property type="project" value="TreeGrafter"/>
</dbReference>
<protein>
    <submittedName>
        <fullName evidence="4">Efflux RND transporter periplasmic adaptor subunit</fullName>
    </submittedName>
</protein>
<dbReference type="PROSITE" id="PS51257">
    <property type="entry name" value="PROKAR_LIPOPROTEIN"/>
    <property type="match status" value="1"/>
</dbReference>
<reference evidence="4" key="1">
    <citation type="journal article" date="2020" name="mSystems">
        <title>Genome- and Community-Level Interaction Insights into Carbon Utilization and Element Cycling Functions of Hydrothermarchaeota in Hydrothermal Sediment.</title>
        <authorList>
            <person name="Zhou Z."/>
            <person name="Liu Y."/>
            <person name="Xu W."/>
            <person name="Pan J."/>
            <person name="Luo Z.H."/>
            <person name="Li M."/>
        </authorList>
    </citation>
    <scope>NUCLEOTIDE SEQUENCE [LARGE SCALE GENOMIC DNA]</scope>
    <source>
        <strain evidence="4">HyVt-357</strain>
    </source>
</reference>
<dbReference type="PANTHER" id="PTHR30469">
    <property type="entry name" value="MULTIDRUG RESISTANCE PROTEIN MDTA"/>
    <property type="match status" value="1"/>
</dbReference>
<evidence type="ECO:0000256" key="1">
    <source>
        <dbReference type="ARBA" id="ARBA00009477"/>
    </source>
</evidence>
<dbReference type="EMBL" id="DRGY01000033">
    <property type="protein sequence ID" value="HEA51478.1"/>
    <property type="molecule type" value="Genomic_DNA"/>
</dbReference>
<comment type="similarity">
    <text evidence="1">Belongs to the membrane fusion protein (MFP) (TC 8.A.1) family.</text>
</comment>
<feature type="coiled-coil region" evidence="2">
    <location>
        <begin position="109"/>
        <end position="136"/>
    </location>
</feature>
<name>A0A831VUB1_9GAMM</name>
<feature type="domain" description="YknX-like C-terminal permuted SH3-like" evidence="3">
    <location>
        <begin position="293"/>
        <end position="362"/>
    </location>
</feature>
<dbReference type="NCBIfam" id="TIGR01730">
    <property type="entry name" value="RND_mfp"/>
    <property type="match status" value="1"/>
</dbReference>
<dbReference type="Gene3D" id="2.40.50.100">
    <property type="match status" value="1"/>
</dbReference>
<dbReference type="Gene3D" id="2.40.30.170">
    <property type="match status" value="1"/>
</dbReference>
<evidence type="ECO:0000259" key="3">
    <source>
        <dbReference type="Pfam" id="PF25989"/>
    </source>
</evidence>
<evidence type="ECO:0000256" key="2">
    <source>
        <dbReference type="SAM" id="Coils"/>
    </source>
</evidence>
<proteinExistence type="inferred from homology"/>
<dbReference type="GO" id="GO:1990281">
    <property type="term" value="C:efflux pump complex"/>
    <property type="evidence" value="ECO:0007669"/>
    <property type="project" value="TreeGrafter"/>
</dbReference>